<name>A0A7J5JAE4_BACT4</name>
<evidence type="ECO:0000313" key="2">
    <source>
        <dbReference type="Proteomes" id="UP000460317"/>
    </source>
</evidence>
<dbReference type="EMBL" id="WCSB01000089">
    <property type="protein sequence ID" value="KAB4446038.1"/>
    <property type="molecule type" value="Genomic_DNA"/>
</dbReference>
<comment type="caution">
    <text evidence="1">The sequence shown here is derived from an EMBL/GenBank/DDBJ whole genome shotgun (WGS) entry which is preliminary data.</text>
</comment>
<protein>
    <submittedName>
        <fullName evidence="1">SRPBCC family protein</fullName>
    </submittedName>
</protein>
<dbReference type="Proteomes" id="UP000460317">
    <property type="component" value="Unassembled WGS sequence"/>
</dbReference>
<feature type="non-terminal residue" evidence="1">
    <location>
        <position position="1"/>
    </location>
</feature>
<accession>A0A7J5JAE4</accession>
<evidence type="ECO:0000313" key="1">
    <source>
        <dbReference type="EMBL" id="KAB4446038.1"/>
    </source>
</evidence>
<proteinExistence type="predicted"/>
<organism evidence="1 2">
    <name type="scientific">Bacteroides thetaiotaomicron</name>
    <dbReference type="NCBI Taxonomy" id="818"/>
    <lineage>
        <taxon>Bacteria</taxon>
        <taxon>Pseudomonadati</taxon>
        <taxon>Bacteroidota</taxon>
        <taxon>Bacteroidia</taxon>
        <taxon>Bacteroidales</taxon>
        <taxon>Bacteroidaceae</taxon>
        <taxon>Bacteroides</taxon>
    </lineage>
</organism>
<gene>
    <name evidence="1" type="ORF">GAN93_25430</name>
</gene>
<sequence length="74" mass="8493">RIIEREPYKCVKFESEKSPVPMNLWIQILPVEAGQAKLKVTIRAEVNMFMKAMVAKPLQDGVDKLAEMLSMIPY</sequence>
<reference evidence="1 2" key="1">
    <citation type="journal article" date="2019" name="Nat. Med.">
        <title>A library of human gut bacterial isolates paired with longitudinal multiomics data enables mechanistic microbiome research.</title>
        <authorList>
            <person name="Poyet M."/>
            <person name="Groussin M."/>
            <person name="Gibbons S.M."/>
            <person name="Avila-Pacheco J."/>
            <person name="Jiang X."/>
            <person name="Kearney S.M."/>
            <person name="Perrotta A.R."/>
            <person name="Berdy B."/>
            <person name="Zhao S."/>
            <person name="Lieberman T.D."/>
            <person name="Swanson P.K."/>
            <person name="Smith M."/>
            <person name="Roesemann S."/>
            <person name="Alexander J.E."/>
            <person name="Rich S.A."/>
            <person name="Livny J."/>
            <person name="Vlamakis H."/>
            <person name="Clish C."/>
            <person name="Bullock K."/>
            <person name="Deik A."/>
            <person name="Scott J."/>
            <person name="Pierce K.A."/>
            <person name="Xavier R.J."/>
            <person name="Alm E.J."/>
        </authorList>
    </citation>
    <scope>NUCLEOTIDE SEQUENCE [LARGE SCALE GENOMIC DNA]</scope>
    <source>
        <strain evidence="1 2">BIOML-A165</strain>
    </source>
</reference>
<dbReference type="AlphaFoldDB" id="A0A7J5JAE4"/>